<evidence type="ECO:0000256" key="10">
    <source>
        <dbReference type="HAMAP-Rule" id="MF_01499"/>
    </source>
</evidence>
<dbReference type="InterPro" id="IPR036888">
    <property type="entry name" value="DNA_integrity_DisA_N_sf"/>
</dbReference>
<dbReference type="InterPro" id="IPR045585">
    <property type="entry name" value="CdaA_N"/>
</dbReference>
<keyword evidence="9 10" id="KW-0472">Membrane</keyword>
<evidence type="ECO:0000256" key="4">
    <source>
        <dbReference type="ARBA" id="ARBA00022692"/>
    </source>
</evidence>
<organism evidence="12 13">
    <name type="scientific">Candidatus Abzuiibacterium crystallinum</name>
    <dbReference type="NCBI Taxonomy" id="1974748"/>
    <lineage>
        <taxon>Bacteria</taxon>
        <taxon>Pseudomonadati</taxon>
        <taxon>Candidatus Omnitrophota</taxon>
        <taxon>Candidatus Abzuiibacterium</taxon>
    </lineage>
</organism>
<dbReference type="GO" id="GO:0006171">
    <property type="term" value="P:cAMP biosynthetic process"/>
    <property type="evidence" value="ECO:0007669"/>
    <property type="project" value="InterPro"/>
</dbReference>
<dbReference type="GO" id="GO:0106408">
    <property type="term" value="F:diadenylate cyclase activity"/>
    <property type="evidence" value="ECO:0007669"/>
    <property type="project" value="UniProtKB-EC"/>
</dbReference>
<dbReference type="EC" id="2.7.7.85" evidence="10"/>
<proteinExistence type="inferred from homology"/>
<dbReference type="EMBL" id="PCVY01000076">
    <property type="protein sequence ID" value="PIQ84970.1"/>
    <property type="molecule type" value="Genomic_DNA"/>
</dbReference>
<protein>
    <recommendedName>
        <fullName evidence="10">Diadenylate cyclase</fullName>
        <shortName evidence="10">DAC</shortName>
        <ecNumber evidence="10">2.7.7.85</ecNumber>
    </recommendedName>
    <alternativeName>
        <fullName evidence="10">Cyclic-di-AMP synthase</fullName>
        <shortName evidence="10">c-di-AMP synthase</shortName>
    </alternativeName>
</protein>
<dbReference type="InterPro" id="IPR034701">
    <property type="entry name" value="CdaA"/>
</dbReference>
<keyword evidence="7 10" id="KW-0067">ATP-binding</keyword>
<dbReference type="InterPro" id="IPR014046">
    <property type="entry name" value="C-di-AMP_synthase"/>
</dbReference>
<dbReference type="PROSITE" id="PS51794">
    <property type="entry name" value="DAC"/>
    <property type="match status" value="1"/>
</dbReference>
<feature type="transmembrane region" description="Helical" evidence="10">
    <location>
        <begin position="12"/>
        <end position="30"/>
    </location>
</feature>
<keyword evidence="4 10" id="KW-0812">Transmembrane</keyword>
<evidence type="ECO:0000256" key="5">
    <source>
        <dbReference type="ARBA" id="ARBA00022695"/>
    </source>
</evidence>
<keyword evidence="6 10" id="KW-0547">Nucleotide-binding</keyword>
<dbReference type="InterPro" id="IPR003390">
    <property type="entry name" value="DNA_integrity_scan_DisA_N"/>
</dbReference>
<keyword evidence="2 10" id="KW-1003">Cell membrane</keyword>
<dbReference type="AlphaFoldDB" id="A0A2H0LKM2"/>
<dbReference type="PANTHER" id="PTHR34185">
    <property type="entry name" value="DIADENYLATE CYCLASE"/>
    <property type="match status" value="1"/>
</dbReference>
<evidence type="ECO:0000256" key="3">
    <source>
        <dbReference type="ARBA" id="ARBA00022679"/>
    </source>
</evidence>
<comment type="catalytic activity">
    <reaction evidence="1 10">
        <text>2 ATP = 3',3'-c-di-AMP + 2 diphosphate</text>
        <dbReference type="Rhea" id="RHEA:35655"/>
        <dbReference type="ChEBI" id="CHEBI:30616"/>
        <dbReference type="ChEBI" id="CHEBI:33019"/>
        <dbReference type="ChEBI" id="CHEBI:71500"/>
        <dbReference type="EC" id="2.7.7.85"/>
    </reaction>
</comment>
<evidence type="ECO:0000256" key="9">
    <source>
        <dbReference type="ARBA" id="ARBA00023136"/>
    </source>
</evidence>
<dbReference type="NCBIfam" id="TIGR00159">
    <property type="entry name" value="diadenylate cyclase CdaA"/>
    <property type="match status" value="1"/>
</dbReference>
<dbReference type="HAMAP" id="MF_01499">
    <property type="entry name" value="DacA"/>
    <property type="match status" value="1"/>
</dbReference>
<comment type="caution">
    <text evidence="12">The sequence shown here is derived from an EMBL/GenBank/DDBJ whole genome shotgun (WGS) entry which is preliminary data.</text>
</comment>
<reference evidence="12 13" key="1">
    <citation type="submission" date="2017-09" db="EMBL/GenBank/DDBJ databases">
        <title>Depth-based differentiation of microbial function through sediment-hosted aquifers and enrichment of novel symbionts in the deep terrestrial subsurface.</title>
        <authorList>
            <person name="Probst A.J."/>
            <person name="Ladd B."/>
            <person name="Jarett J.K."/>
            <person name="Geller-Mcgrath D.E."/>
            <person name="Sieber C.M."/>
            <person name="Emerson J.B."/>
            <person name="Anantharaman K."/>
            <person name="Thomas B.C."/>
            <person name="Malmstrom R."/>
            <person name="Stieglmeier M."/>
            <person name="Klingl A."/>
            <person name="Woyke T."/>
            <person name="Ryan C.M."/>
            <person name="Banfield J.F."/>
        </authorList>
    </citation>
    <scope>NUCLEOTIDE SEQUENCE [LARGE SCALE GENOMIC DNA]</scope>
    <source>
        <strain evidence="12">CG11_big_fil_rev_8_21_14_0_20_45_26</strain>
    </source>
</reference>
<evidence type="ECO:0000313" key="12">
    <source>
        <dbReference type="EMBL" id="PIQ84970.1"/>
    </source>
</evidence>
<gene>
    <name evidence="10" type="primary">dacA</name>
    <name evidence="12" type="ORF">COV74_10230</name>
</gene>
<evidence type="ECO:0000256" key="8">
    <source>
        <dbReference type="ARBA" id="ARBA00022989"/>
    </source>
</evidence>
<keyword evidence="8 10" id="KW-1133">Transmembrane helix</keyword>
<keyword evidence="5 10" id="KW-0548">Nucleotidyltransferase</keyword>
<dbReference type="PIRSF" id="PIRSF004793">
    <property type="entry name" value="UCP004793"/>
    <property type="match status" value="1"/>
</dbReference>
<name>A0A2H0LKM2_9BACT</name>
<dbReference type="SUPFAM" id="SSF143597">
    <property type="entry name" value="YojJ-like"/>
    <property type="match status" value="1"/>
</dbReference>
<comment type="subunit">
    <text evidence="10">Probably a homodimer.</text>
</comment>
<dbReference type="PANTHER" id="PTHR34185:SF1">
    <property type="entry name" value="DIADENYLATE CYCLASE"/>
    <property type="match status" value="1"/>
</dbReference>
<evidence type="ECO:0000256" key="7">
    <source>
        <dbReference type="ARBA" id="ARBA00022840"/>
    </source>
</evidence>
<feature type="domain" description="DAC" evidence="11">
    <location>
        <begin position="79"/>
        <end position="234"/>
    </location>
</feature>
<dbReference type="GO" id="GO:0004016">
    <property type="term" value="F:adenylate cyclase activity"/>
    <property type="evidence" value="ECO:0007669"/>
    <property type="project" value="UniProtKB-UniRule"/>
</dbReference>
<evidence type="ECO:0000313" key="13">
    <source>
        <dbReference type="Proteomes" id="UP000230859"/>
    </source>
</evidence>
<evidence type="ECO:0000259" key="11">
    <source>
        <dbReference type="PROSITE" id="PS51794"/>
    </source>
</evidence>
<sequence length="275" mass="30785">MEFLLNISWKPIFEICVIWCLIYYLIRFLQGTHALQVLIGMMVFAVLFNVAKWFGLNTLEFVLGKLLQVGVLAFIILFQPELRRVFARVGQNALFSPFLKKGGTVDEIIEACIRMAKINRGALIAIEREVGLQNYFESGVPLDAKVSAELLISIFSPSTPIHDGAVVVQGNRIAACGVLFPLSQSTMLSRTLGTRHRAAIGFTEETDAVCIVVSEETGKISVSVYGKLTRDLDEEGLKRVLKSLFRPDENRNKLLEFLQNKIRLVPKPERSKGDL</sequence>
<feature type="transmembrane region" description="Helical" evidence="10">
    <location>
        <begin position="37"/>
        <end position="55"/>
    </location>
</feature>
<evidence type="ECO:0000256" key="6">
    <source>
        <dbReference type="ARBA" id="ARBA00022741"/>
    </source>
</evidence>
<evidence type="ECO:0000256" key="2">
    <source>
        <dbReference type="ARBA" id="ARBA00022475"/>
    </source>
</evidence>
<comment type="function">
    <text evidence="10">Catalyzes the condensation of 2 ATP molecules into cyclic di-AMP (c-di-AMP), a second messenger used to regulate differing processes in different bacteria.</text>
</comment>
<evidence type="ECO:0000256" key="1">
    <source>
        <dbReference type="ARBA" id="ARBA00000877"/>
    </source>
</evidence>
<comment type="similarity">
    <text evidence="10">Belongs to the adenylate cyclase family. DacA/CdaA subfamily.</text>
</comment>
<dbReference type="Pfam" id="PF02457">
    <property type="entry name" value="DAC"/>
    <property type="match status" value="1"/>
</dbReference>
<dbReference type="Proteomes" id="UP000230859">
    <property type="component" value="Unassembled WGS sequence"/>
</dbReference>
<dbReference type="InterPro" id="IPR050338">
    <property type="entry name" value="DisA"/>
</dbReference>
<accession>A0A2H0LKM2</accession>
<keyword evidence="3 10" id="KW-0808">Transferase</keyword>
<dbReference type="GO" id="GO:0005524">
    <property type="term" value="F:ATP binding"/>
    <property type="evidence" value="ECO:0007669"/>
    <property type="project" value="UniProtKB-UniRule"/>
</dbReference>
<comment type="caution">
    <text evidence="10">Lacks conserved residue(s) required for the propagation of feature annotation.</text>
</comment>
<feature type="transmembrane region" description="Helical" evidence="10">
    <location>
        <begin position="61"/>
        <end position="78"/>
    </location>
</feature>
<dbReference type="FunFam" id="3.40.1700.10:FF:000002">
    <property type="entry name" value="Diadenylate cyclase"/>
    <property type="match status" value="1"/>
</dbReference>
<dbReference type="Gene3D" id="3.40.1700.10">
    <property type="entry name" value="DNA integrity scanning protein, DisA, N-terminal domain"/>
    <property type="match status" value="1"/>
</dbReference>
<dbReference type="Pfam" id="PF19293">
    <property type="entry name" value="CdaA_N"/>
    <property type="match status" value="1"/>
</dbReference>